<evidence type="ECO:0000256" key="1">
    <source>
        <dbReference type="ARBA" id="ARBA00022741"/>
    </source>
</evidence>
<protein>
    <recommendedName>
        <fullName evidence="7">DNA 3'-5' helicase</fullName>
        <ecNumber evidence="7">5.6.2.4</ecNumber>
    </recommendedName>
</protein>
<evidence type="ECO:0000256" key="7">
    <source>
        <dbReference type="ARBA" id="ARBA00034808"/>
    </source>
</evidence>
<accession>A0A951QG29</accession>
<gene>
    <name evidence="13" type="ORF">KME15_21940</name>
</gene>
<dbReference type="InterPro" id="IPR027417">
    <property type="entry name" value="P-loop_NTPase"/>
</dbReference>
<reference evidence="13" key="2">
    <citation type="journal article" date="2022" name="Microbiol. Resour. Announc.">
        <title>Metagenome Sequencing to Explore Phylogenomics of Terrestrial Cyanobacteria.</title>
        <authorList>
            <person name="Ward R.D."/>
            <person name="Stajich J.E."/>
            <person name="Johansen J.R."/>
            <person name="Huntemann M."/>
            <person name="Clum A."/>
            <person name="Foster B."/>
            <person name="Foster B."/>
            <person name="Roux S."/>
            <person name="Palaniappan K."/>
            <person name="Varghese N."/>
            <person name="Mukherjee S."/>
            <person name="Reddy T.B.K."/>
            <person name="Daum C."/>
            <person name="Copeland A."/>
            <person name="Chen I.A."/>
            <person name="Ivanova N.N."/>
            <person name="Kyrpides N.C."/>
            <person name="Shapiro N."/>
            <person name="Eloe-Fadrosh E.A."/>
            <person name="Pietrasiak N."/>
        </authorList>
    </citation>
    <scope>NUCLEOTIDE SEQUENCE</scope>
    <source>
        <strain evidence="13">UHER 2000/2452</strain>
    </source>
</reference>
<evidence type="ECO:0000256" key="2">
    <source>
        <dbReference type="ARBA" id="ARBA00022801"/>
    </source>
</evidence>
<evidence type="ECO:0000313" key="14">
    <source>
        <dbReference type="Proteomes" id="UP000757435"/>
    </source>
</evidence>
<dbReference type="GO" id="GO:0003677">
    <property type="term" value="F:DNA binding"/>
    <property type="evidence" value="ECO:0007669"/>
    <property type="project" value="InterPro"/>
</dbReference>
<dbReference type="InterPro" id="IPR000212">
    <property type="entry name" value="DNA_helicase_UvrD/REP"/>
</dbReference>
<dbReference type="InterPro" id="IPR014016">
    <property type="entry name" value="UvrD-like_ATP-bd"/>
</dbReference>
<dbReference type="Pfam" id="PF00580">
    <property type="entry name" value="UvrD-helicase"/>
    <property type="match status" value="1"/>
</dbReference>
<evidence type="ECO:0000256" key="3">
    <source>
        <dbReference type="ARBA" id="ARBA00022806"/>
    </source>
</evidence>
<dbReference type="Pfam" id="PF13361">
    <property type="entry name" value="UvrD_C"/>
    <property type="match status" value="1"/>
</dbReference>
<sequence>MFSEPAFLESAVPHSREQIFDGLRQSLRPGQQRMADWQGGSLAVSAVPGSGKSTGMAIAAALFLARRYLSQVESQNAISQDAMAQDPALLQAKPLPAGQLILVTFTRSAVANLKGKVRQYLKELALAPQGFAVSTLHGLALNIATRHPTLSGLNLSQATLVSPNQSSRLIRTCVEQWISAHPKTYQQLIEGQQFDGEESERLRRQSVLRTEVLPDLAFTVIHEAKSSGLLPKDLQNMGRDTVRYASEGADYDVLAIASGLYERYQVLLRSRNFIDYDDMILAALRVLEDEATRRHWQTQVCAVFEDEAQDSSPLQTQLLQILAADPTNPHQSLNLIRVGDPNQAINSTFTPADPLFFREFCQACDRLGNLAEMDQAGRSSLLITEAANFLLDWVNQKYQAENELPFRTQYIHAVPSGDPQPDANPEPEGAGLEIRFPPDVHQTVNLIGLRIAELVARYPEARAAVLVRENRQGRYIAERLQNPALYGLDVDLGQLGIDIYDVGARDRHSHIPAEILALLQFLDRPHSPDYLKAALQTLVDRRLIPTQDLNTLVVMPERFLYPSPIDPPQSEPVLQARRYCTGLLRARLELPQYQLIPFLAMTLQYDQSELATAEKLAERLIQQTIGNPAMTAVLEVLEEIVRSERFEPVEIDDPEQRYIRPRQLTIITMHKAKGLDWDFVFIPFLHEHMLPGNLRVLPQMQFLGDFTLSEVARAQIRARIHQSSGHQSSGHQSSGHQSSGHPSSIPDIAIAWERAKWLKIAEEYRLLYVAMTRAKRLLWMSAAHKAPFSWSNPDNLDGKLPCPILPALVKQFPQSMRKKS</sequence>
<dbReference type="GO" id="GO:0043138">
    <property type="term" value="F:3'-5' DNA helicase activity"/>
    <property type="evidence" value="ECO:0007669"/>
    <property type="project" value="UniProtKB-EC"/>
</dbReference>
<evidence type="ECO:0000256" key="8">
    <source>
        <dbReference type="ARBA" id="ARBA00048988"/>
    </source>
</evidence>
<dbReference type="PROSITE" id="PS51217">
    <property type="entry name" value="UVRD_HELICASE_CTER"/>
    <property type="match status" value="1"/>
</dbReference>
<evidence type="ECO:0000256" key="5">
    <source>
        <dbReference type="ARBA" id="ARBA00023235"/>
    </source>
</evidence>
<evidence type="ECO:0000256" key="10">
    <source>
        <dbReference type="SAM" id="MobiDB-lite"/>
    </source>
</evidence>
<dbReference type="GO" id="GO:0033202">
    <property type="term" value="C:DNA helicase complex"/>
    <property type="evidence" value="ECO:0007669"/>
    <property type="project" value="TreeGrafter"/>
</dbReference>
<evidence type="ECO:0000256" key="9">
    <source>
        <dbReference type="PROSITE-ProRule" id="PRU00560"/>
    </source>
</evidence>
<dbReference type="AlphaFoldDB" id="A0A951QG29"/>
<feature type="compositionally biased region" description="Low complexity" evidence="10">
    <location>
        <begin position="721"/>
        <end position="743"/>
    </location>
</feature>
<dbReference type="Proteomes" id="UP000757435">
    <property type="component" value="Unassembled WGS sequence"/>
</dbReference>
<dbReference type="SUPFAM" id="SSF52540">
    <property type="entry name" value="P-loop containing nucleoside triphosphate hydrolases"/>
    <property type="match status" value="1"/>
</dbReference>
<dbReference type="GO" id="GO:0016787">
    <property type="term" value="F:hydrolase activity"/>
    <property type="evidence" value="ECO:0007669"/>
    <property type="project" value="UniProtKB-UniRule"/>
</dbReference>
<dbReference type="PANTHER" id="PTHR11070">
    <property type="entry name" value="UVRD / RECB / PCRA DNA HELICASE FAMILY MEMBER"/>
    <property type="match status" value="1"/>
</dbReference>
<reference evidence="13" key="1">
    <citation type="submission" date="2021-05" db="EMBL/GenBank/DDBJ databases">
        <authorList>
            <person name="Pietrasiak N."/>
            <person name="Ward R."/>
            <person name="Stajich J.E."/>
            <person name="Kurbessoian T."/>
        </authorList>
    </citation>
    <scope>NUCLEOTIDE SEQUENCE</scope>
    <source>
        <strain evidence="13">UHER 2000/2452</strain>
    </source>
</reference>
<evidence type="ECO:0000259" key="12">
    <source>
        <dbReference type="PROSITE" id="PS51217"/>
    </source>
</evidence>
<keyword evidence="3 9" id="KW-0347">Helicase</keyword>
<evidence type="ECO:0000259" key="11">
    <source>
        <dbReference type="PROSITE" id="PS51198"/>
    </source>
</evidence>
<dbReference type="PROSITE" id="PS51198">
    <property type="entry name" value="UVRD_HELICASE_ATP_BIND"/>
    <property type="match status" value="1"/>
</dbReference>
<keyword evidence="1 9" id="KW-0547">Nucleotide-binding</keyword>
<keyword evidence="5" id="KW-0413">Isomerase</keyword>
<evidence type="ECO:0000313" key="13">
    <source>
        <dbReference type="EMBL" id="MBW4661344.1"/>
    </source>
</evidence>
<keyword evidence="4 9" id="KW-0067">ATP-binding</keyword>
<comment type="catalytic activity">
    <reaction evidence="8">
        <text>ATP + H2O = ADP + phosphate + H(+)</text>
        <dbReference type="Rhea" id="RHEA:13065"/>
        <dbReference type="ChEBI" id="CHEBI:15377"/>
        <dbReference type="ChEBI" id="CHEBI:15378"/>
        <dbReference type="ChEBI" id="CHEBI:30616"/>
        <dbReference type="ChEBI" id="CHEBI:43474"/>
        <dbReference type="ChEBI" id="CHEBI:456216"/>
        <dbReference type="EC" id="5.6.2.4"/>
    </reaction>
</comment>
<evidence type="ECO:0000256" key="6">
    <source>
        <dbReference type="ARBA" id="ARBA00034617"/>
    </source>
</evidence>
<feature type="binding site" evidence="9">
    <location>
        <begin position="46"/>
        <end position="53"/>
    </location>
    <ligand>
        <name>ATP</name>
        <dbReference type="ChEBI" id="CHEBI:30616"/>
    </ligand>
</feature>
<dbReference type="GO" id="GO:0005524">
    <property type="term" value="F:ATP binding"/>
    <property type="evidence" value="ECO:0007669"/>
    <property type="project" value="UniProtKB-UniRule"/>
</dbReference>
<dbReference type="EMBL" id="JAHHHD010000034">
    <property type="protein sequence ID" value="MBW4661344.1"/>
    <property type="molecule type" value="Genomic_DNA"/>
</dbReference>
<dbReference type="EC" id="5.6.2.4" evidence="7"/>
<organism evidence="13 14">
    <name type="scientific">Drouetiella hepatica Uher 2000/2452</name>
    <dbReference type="NCBI Taxonomy" id="904376"/>
    <lineage>
        <taxon>Bacteria</taxon>
        <taxon>Bacillati</taxon>
        <taxon>Cyanobacteriota</taxon>
        <taxon>Cyanophyceae</taxon>
        <taxon>Oculatellales</taxon>
        <taxon>Oculatellaceae</taxon>
        <taxon>Drouetiella</taxon>
    </lineage>
</organism>
<dbReference type="Gene3D" id="3.40.50.300">
    <property type="entry name" value="P-loop containing nucleotide triphosphate hydrolases"/>
    <property type="match status" value="3"/>
</dbReference>
<feature type="domain" description="UvrD-like helicase C-terminal" evidence="12">
    <location>
        <begin position="401"/>
        <end position="674"/>
    </location>
</feature>
<dbReference type="PANTHER" id="PTHR11070:SF2">
    <property type="entry name" value="ATP-DEPENDENT DNA HELICASE SRS2"/>
    <property type="match status" value="1"/>
</dbReference>
<proteinExistence type="predicted"/>
<feature type="domain" description="UvrD-like helicase ATP-binding" evidence="11">
    <location>
        <begin position="25"/>
        <end position="380"/>
    </location>
</feature>
<dbReference type="GO" id="GO:0000725">
    <property type="term" value="P:recombinational repair"/>
    <property type="evidence" value="ECO:0007669"/>
    <property type="project" value="TreeGrafter"/>
</dbReference>
<dbReference type="InterPro" id="IPR014017">
    <property type="entry name" value="DNA_helicase_UvrD-like_C"/>
</dbReference>
<evidence type="ECO:0000256" key="4">
    <source>
        <dbReference type="ARBA" id="ARBA00022840"/>
    </source>
</evidence>
<comment type="catalytic activity">
    <reaction evidence="6">
        <text>Couples ATP hydrolysis with the unwinding of duplex DNA by translocating in the 3'-5' direction.</text>
        <dbReference type="EC" id="5.6.2.4"/>
    </reaction>
</comment>
<comment type="caution">
    <text evidence="13">The sequence shown here is derived from an EMBL/GenBank/DDBJ whole genome shotgun (WGS) entry which is preliminary data.</text>
</comment>
<feature type="region of interest" description="Disordered" evidence="10">
    <location>
        <begin position="719"/>
        <end position="743"/>
    </location>
</feature>
<name>A0A951QG29_9CYAN</name>
<keyword evidence="2 9" id="KW-0378">Hydrolase</keyword>
<dbReference type="GO" id="GO:0005829">
    <property type="term" value="C:cytosol"/>
    <property type="evidence" value="ECO:0007669"/>
    <property type="project" value="TreeGrafter"/>
</dbReference>